<dbReference type="NCBIfam" id="NF033747">
    <property type="entry name" value="class_E_sortase"/>
    <property type="match status" value="1"/>
</dbReference>
<dbReference type="CDD" id="cd05830">
    <property type="entry name" value="Sortase_E"/>
    <property type="match status" value="1"/>
</dbReference>
<dbReference type="EMBL" id="BAABEO010000025">
    <property type="protein sequence ID" value="GAA3697733.1"/>
    <property type="molecule type" value="Genomic_DNA"/>
</dbReference>
<keyword evidence="5" id="KW-1185">Reference proteome</keyword>
<dbReference type="InterPro" id="IPR053465">
    <property type="entry name" value="Sortase_Class_E"/>
</dbReference>
<evidence type="ECO:0000313" key="4">
    <source>
        <dbReference type="EMBL" id="GAA3697733.1"/>
    </source>
</evidence>
<dbReference type="Proteomes" id="UP001500752">
    <property type="component" value="Unassembled WGS sequence"/>
</dbReference>
<feature type="region of interest" description="Disordered" evidence="2">
    <location>
        <begin position="1"/>
        <end position="20"/>
    </location>
</feature>
<dbReference type="InterPro" id="IPR023365">
    <property type="entry name" value="Sortase_dom-sf"/>
</dbReference>
<accession>A0ABP7D0F5</accession>
<dbReference type="NCBIfam" id="TIGR01076">
    <property type="entry name" value="sortase_fam"/>
    <property type="match status" value="1"/>
</dbReference>
<dbReference type="SUPFAM" id="SSF63817">
    <property type="entry name" value="Sortase"/>
    <property type="match status" value="1"/>
</dbReference>
<keyword evidence="3" id="KW-0472">Membrane</keyword>
<evidence type="ECO:0000256" key="2">
    <source>
        <dbReference type="SAM" id="MobiDB-lite"/>
    </source>
</evidence>
<dbReference type="InterPro" id="IPR042003">
    <property type="entry name" value="Sortase_E"/>
</dbReference>
<protein>
    <submittedName>
        <fullName evidence="4">Class E sortase</fullName>
    </submittedName>
</protein>
<keyword evidence="3" id="KW-1133">Transmembrane helix</keyword>
<sequence>MPEAAQVTRRSTGAAHDRPRRGPFSTAFGIFGELFLTAGAVLLLFVVWQLWWTNLDAGRAQETAVERALEGFAGTPAEEPAGEPADNPLLEGNPFAVMYVPRFGEDFARPVTTGVGLDVLNTLGIGHYPDTQMPGEKGNFAVAAHRQTYGEAFREIDRLRDGDLIYVQTAKGFYTYAYRSTQIVHPSAAEVLAPVPGRPGEKPTEAVLTMTSCDPPFTTRMRIIAVSVLESFTPAADGPPAAIAATVAKLQK</sequence>
<keyword evidence="1" id="KW-0378">Hydrolase</keyword>
<organism evidence="4 5">
    <name type="scientific">Arthrobacter ginkgonis</name>
    <dbReference type="NCBI Taxonomy" id="1630594"/>
    <lineage>
        <taxon>Bacteria</taxon>
        <taxon>Bacillati</taxon>
        <taxon>Actinomycetota</taxon>
        <taxon>Actinomycetes</taxon>
        <taxon>Micrococcales</taxon>
        <taxon>Micrococcaceae</taxon>
        <taxon>Arthrobacter</taxon>
    </lineage>
</organism>
<name>A0ABP7D0F5_9MICC</name>
<evidence type="ECO:0000313" key="5">
    <source>
        <dbReference type="Proteomes" id="UP001500752"/>
    </source>
</evidence>
<keyword evidence="3" id="KW-0812">Transmembrane</keyword>
<evidence type="ECO:0000256" key="3">
    <source>
        <dbReference type="SAM" id="Phobius"/>
    </source>
</evidence>
<comment type="caution">
    <text evidence="4">The sequence shown here is derived from an EMBL/GenBank/DDBJ whole genome shotgun (WGS) entry which is preliminary data.</text>
</comment>
<dbReference type="RefSeq" id="WP_345153388.1">
    <property type="nucleotide sequence ID" value="NZ_BAABEO010000025.1"/>
</dbReference>
<dbReference type="Pfam" id="PF04203">
    <property type="entry name" value="Sortase"/>
    <property type="match status" value="1"/>
</dbReference>
<proteinExistence type="predicted"/>
<feature type="transmembrane region" description="Helical" evidence="3">
    <location>
        <begin position="28"/>
        <end position="52"/>
    </location>
</feature>
<reference evidence="5" key="1">
    <citation type="journal article" date="2019" name="Int. J. Syst. Evol. Microbiol.">
        <title>The Global Catalogue of Microorganisms (GCM) 10K type strain sequencing project: providing services to taxonomists for standard genome sequencing and annotation.</title>
        <authorList>
            <consortium name="The Broad Institute Genomics Platform"/>
            <consortium name="The Broad Institute Genome Sequencing Center for Infectious Disease"/>
            <person name="Wu L."/>
            <person name="Ma J."/>
        </authorList>
    </citation>
    <scope>NUCLEOTIDE SEQUENCE [LARGE SCALE GENOMIC DNA]</scope>
    <source>
        <strain evidence="5">JCM 30742</strain>
    </source>
</reference>
<dbReference type="Gene3D" id="2.40.260.10">
    <property type="entry name" value="Sortase"/>
    <property type="match status" value="1"/>
</dbReference>
<dbReference type="InterPro" id="IPR005754">
    <property type="entry name" value="Sortase"/>
</dbReference>
<gene>
    <name evidence="4" type="ORF">GCM10023081_38380</name>
</gene>
<evidence type="ECO:0000256" key="1">
    <source>
        <dbReference type="ARBA" id="ARBA00022801"/>
    </source>
</evidence>